<dbReference type="InterPro" id="IPR019328">
    <property type="entry name" value="PIGH-H_dom"/>
</dbReference>
<name>A0A6J1SBD7_FRAOC</name>
<dbReference type="InterPro" id="IPR044215">
    <property type="entry name" value="PIG-H"/>
</dbReference>
<dbReference type="PANTHER" id="PTHR15231:SF1">
    <property type="entry name" value="PHOSPHATIDYLINOSITOL N-ACETYLGLUCOSAMINYLTRANSFERASE SUBUNIT H"/>
    <property type="match status" value="1"/>
</dbReference>
<organism evidence="5 8">
    <name type="scientific">Frankliniella occidentalis</name>
    <name type="common">Western flower thrips</name>
    <name type="synonym">Euthrips occidentalis</name>
    <dbReference type="NCBI Taxonomy" id="133901"/>
    <lineage>
        <taxon>Eukaryota</taxon>
        <taxon>Metazoa</taxon>
        <taxon>Ecdysozoa</taxon>
        <taxon>Arthropoda</taxon>
        <taxon>Hexapoda</taxon>
        <taxon>Insecta</taxon>
        <taxon>Pterygota</taxon>
        <taxon>Neoptera</taxon>
        <taxon>Paraneoptera</taxon>
        <taxon>Thysanoptera</taxon>
        <taxon>Terebrantia</taxon>
        <taxon>Thripoidea</taxon>
        <taxon>Thripidae</taxon>
        <taxon>Frankliniella</taxon>
    </lineage>
</organism>
<comment type="similarity">
    <text evidence="2">Belongs to the PIGH family.</text>
</comment>
<dbReference type="GO" id="GO:0000506">
    <property type="term" value="C:glycosylphosphatidylinositol-N-acetylglucosaminyltransferase (GPI-GnT) complex"/>
    <property type="evidence" value="ECO:0007669"/>
    <property type="project" value="InterPro"/>
</dbReference>
<dbReference type="GeneID" id="113206474"/>
<keyword evidence="3" id="KW-0812">Transmembrane</keyword>
<evidence type="ECO:0000313" key="8">
    <source>
        <dbReference type="RefSeq" id="XP_026278357.1"/>
    </source>
</evidence>
<dbReference type="RefSeq" id="XP_026278357.1">
    <property type="nucleotide sequence ID" value="XM_026422572.2"/>
</dbReference>
<dbReference type="GO" id="GO:0006506">
    <property type="term" value="P:GPI anchor biosynthetic process"/>
    <property type="evidence" value="ECO:0007669"/>
    <property type="project" value="UniProtKB-UniPathway"/>
</dbReference>
<evidence type="ECO:0000313" key="6">
    <source>
        <dbReference type="RefSeq" id="XP_026278355.1"/>
    </source>
</evidence>
<keyword evidence="5" id="KW-1185">Reference proteome</keyword>
<evidence type="ECO:0000313" key="7">
    <source>
        <dbReference type="RefSeq" id="XP_026278356.1"/>
    </source>
</evidence>
<proteinExistence type="inferred from homology"/>
<dbReference type="Pfam" id="PF10181">
    <property type="entry name" value="PIG-H"/>
    <property type="match status" value="1"/>
</dbReference>
<evidence type="ECO:0000256" key="1">
    <source>
        <dbReference type="ARBA" id="ARBA00004687"/>
    </source>
</evidence>
<accession>A0A6J1SBD7</accession>
<dbReference type="PANTHER" id="PTHR15231">
    <property type="entry name" value="PHOSPHATIDYLINOSITOL N-ACETYLGLUCOSAMINYLTRANSFERASE SUBUNIT H"/>
    <property type="match status" value="1"/>
</dbReference>
<keyword evidence="3" id="KW-1133">Transmembrane helix</keyword>
<feature type="transmembrane region" description="Helical" evidence="3">
    <location>
        <begin position="51"/>
        <end position="84"/>
    </location>
</feature>
<sequence>MEDADNNTENQSIHENVDGQKILLRLKSIGKSVCIEYTIEKDKSSILQTPAVHILAASLTLLFLSLLCCFMTGVLICTCICGFVSYHSIWHIKKEVLLITIPLGLQFTAFFKSGHHRTCFIPWNCIRDIYIVEAISLHRVLYNIVVLTEVEGRSSTSAQTTLKLTPLFQGTKPRLSCLETIYQSIYTLMPKTTTQVEN</sequence>
<dbReference type="KEGG" id="foc:113206474"/>
<evidence type="ECO:0000256" key="2">
    <source>
        <dbReference type="ARBA" id="ARBA00009610"/>
    </source>
</evidence>
<dbReference type="OrthoDB" id="6256716at2759"/>
<evidence type="ECO:0000313" key="5">
    <source>
        <dbReference type="Proteomes" id="UP000504606"/>
    </source>
</evidence>
<feature type="domain" description="Phosphatidylinositol N-acetylglucosaminyltransferase subunit H conserved" evidence="4">
    <location>
        <begin position="97"/>
        <end position="161"/>
    </location>
</feature>
<comment type="pathway">
    <text evidence="1">Glycolipid biosynthesis; glycosylphosphatidylinositol-anchor biosynthesis.</text>
</comment>
<reference evidence="6 7" key="1">
    <citation type="submission" date="2025-04" db="UniProtKB">
        <authorList>
            <consortium name="RefSeq"/>
        </authorList>
    </citation>
    <scope>IDENTIFICATION</scope>
    <source>
        <tissue evidence="6 7">Whole organism</tissue>
    </source>
</reference>
<protein>
    <submittedName>
        <fullName evidence="6 7">Uncharacterized protein LOC113206474</fullName>
    </submittedName>
</protein>
<dbReference type="RefSeq" id="XP_026278356.1">
    <property type="nucleotide sequence ID" value="XM_026422571.2"/>
</dbReference>
<dbReference type="AlphaFoldDB" id="A0A6J1SBD7"/>
<dbReference type="UniPathway" id="UPA00196"/>
<keyword evidence="3" id="KW-0472">Membrane</keyword>
<evidence type="ECO:0000259" key="4">
    <source>
        <dbReference type="Pfam" id="PF10181"/>
    </source>
</evidence>
<dbReference type="Proteomes" id="UP000504606">
    <property type="component" value="Unplaced"/>
</dbReference>
<gene>
    <name evidence="6 7 8" type="primary">LOC113206474</name>
</gene>
<evidence type="ECO:0000256" key="3">
    <source>
        <dbReference type="SAM" id="Phobius"/>
    </source>
</evidence>
<dbReference type="RefSeq" id="XP_026278355.1">
    <property type="nucleotide sequence ID" value="XM_026422570.2"/>
</dbReference>